<dbReference type="EMBL" id="WNKZ01000054">
    <property type="protein sequence ID" value="MTV54561.1"/>
    <property type="molecule type" value="Genomic_DNA"/>
</dbReference>
<sequence>MKAVRRVHRAGAVVVAAFVTVHVINHLAALGGVAAHLRFMEAARLVYRHSAVEAVLLLCVTLQAATGLVLAYKGWTRRTGFTATLQAASGLYLALFLLIHVAAVLAGRVLLDLDTNFHYAAAGLHAGAARYFFAPYYFLAVLALFAHLGCALSWRVPRAGPARALVLGTALAGGVAVSGLILAAMLGVLYPYQVPQAYLATWGAGQ</sequence>
<reference evidence="2" key="4">
    <citation type="submission" date="2024-05" db="EMBL/GenBank/DDBJ databases">
        <authorList>
            <person name="Sun Q."/>
            <person name="Zhou Y."/>
        </authorList>
    </citation>
    <scope>NUCLEOTIDE SEQUENCE</scope>
    <source>
        <strain evidence="2">CGMCC 1.15931</strain>
    </source>
</reference>
<dbReference type="Proteomes" id="UP000430634">
    <property type="component" value="Unassembled WGS sequence"/>
</dbReference>
<reference evidence="2" key="1">
    <citation type="journal article" date="2014" name="Int. J. Syst. Evol. Microbiol.">
        <title>Complete genome of a new Firmicutes species belonging to the dominant human colonic microbiota ('Ruminococcus bicirculans') reveals two chromosomes and a selective capacity to utilize plant glucans.</title>
        <authorList>
            <consortium name="NISC Comparative Sequencing Program"/>
            <person name="Wegmann U."/>
            <person name="Louis P."/>
            <person name="Goesmann A."/>
            <person name="Henrissat B."/>
            <person name="Duncan S.H."/>
            <person name="Flint H.J."/>
        </authorList>
    </citation>
    <scope>NUCLEOTIDE SEQUENCE</scope>
    <source>
        <strain evidence="2">CGMCC 1.15931</strain>
    </source>
</reference>
<feature type="transmembrane region" description="Helical" evidence="1">
    <location>
        <begin position="12"/>
        <end position="34"/>
    </location>
</feature>
<feature type="transmembrane region" description="Helical" evidence="1">
    <location>
        <begin position="92"/>
        <end position="111"/>
    </location>
</feature>
<feature type="transmembrane region" description="Helical" evidence="1">
    <location>
        <begin position="54"/>
        <end position="72"/>
    </location>
</feature>
<evidence type="ECO:0000256" key="1">
    <source>
        <dbReference type="SAM" id="Phobius"/>
    </source>
</evidence>
<keyword evidence="1" id="KW-0812">Transmembrane</keyword>
<reference evidence="5" key="2">
    <citation type="journal article" date="2019" name="Int. J. Syst. Evol. Microbiol.">
        <title>The Global Catalogue of Microorganisms (GCM) 10K type strain sequencing project: providing services to taxonomists for standard genome sequencing and annotation.</title>
        <authorList>
            <consortium name="The Broad Institute Genomics Platform"/>
            <consortium name="The Broad Institute Genome Sequencing Center for Infectious Disease"/>
            <person name="Wu L."/>
            <person name="Ma J."/>
        </authorList>
    </citation>
    <scope>NUCLEOTIDE SEQUENCE [LARGE SCALE GENOMIC DNA]</scope>
    <source>
        <strain evidence="5">CGMCC 1.15931</strain>
    </source>
</reference>
<keyword evidence="1" id="KW-1133">Transmembrane helix</keyword>
<proteinExistence type="predicted"/>
<organism evidence="3 4">
    <name type="scientific">Pseudoduganella buxea</name>
    <dbReference type="NCBI Taxonomy" id="1949069"/>
    <lineage>
        <taxon>Bacteria</taxon>
        <taxon>Pseudomonadati</taxon>
        <taxon>Pseudomonadota</taxon>
        <taxon>Betaproteobacteria</taxon>
        <taxon>Burkholderiales</taxon>
        <taxon>Oxalobacteraceae</taxon>
        <taxon>Telluria group</taxon>
        <taxon>Pseudoduganella</taxon>
    </lineage>
</organism>
<keyword evidence="1" id="KW-0472">Membrane</keyword>
<keyword evidence="5" id="KW-1185">Reference proteome</keyword>
<name>A0A6I3SZ00_9BURK</name>
<feature type="transmembrane region" description="Helical" evidence="1">
    <location>
        <begin position="164"/>
        <end position="190"/>
    </location>
</feature>
<dbReference type="OrthoDB" id="6868340at2"/>
<dbReference type="Proteomes" id="UP000622638">
    <property type="component" value="Unassembled WGS sequence"/>
</dbReference>
<gene>
    <name evidence="2" type="ORF">GCM10011572_01380</name>
    <name evidence="3" type="ORF">GM672_17675</name>
</gene>
<evidence type="ECO:0000313" key="4">
    <source>
        <dbReference type="Proteomes" id="UP000430634"/>
    </source>
</evidence>
<dbReference type="EMBL" id="BMKG01000001">
    <property type="protein sequence ID" value="GGB83182.1"/>
    <property type="molecule type" value="Genomic_DNA"/>
</dbReference>
<dbReference type="RefSeq" id="WP_155471851.1">
    <property type="nucleotide sequence ID" value="NZ_BMKG01000001.1"/>
</dbReference>
<evidence type="ECO:0000313" key="2">
    <source>
        <dbReference type="EMBL" id="GGB83182.1"/>
    </source>
</evidence>
<protein>
    <submittedName>
        <fullName evidence="3">Uncharacterized protein</fullName>
    </submittedName>
</protein>
<comment type="caution">
    <text evidence="3">The sequence shown here is derived from an EMBL/GenBank/DDBJ whole genome shotgun (WGS) entry which is preliminary data.</text>
</comment>
<feature type="transmembrane region" description="Helical" evidence="1">
    <location>
        <begin position="131"/>
        <end position="152"/>
    </location>
</feature>
<evidence type="ECO:0000313" key="3">
    <source>
        <dbReference type="EMBL" id="MTV54561.1"/>
    </source>
</evidence>
<reference evidence="3 4" key="3">
    <citation type="submission" date="2019-11" db="EMBL/GenBank/DDBJ databases">
        <title>Type strains purchased from KCTC, JCM and DSMZ.</title>
        <authorList>
            <person name="Lu H."/>
        </authorList>
    </citation>
    <scope>NUCLEOTIDE SEQUENCE [LARGE SCALE GENOMIC DNA]</scope>
    <source>
        <strain evidence="3 4">KCTC 52429</strain>
    </source>
</reference>
<dbReference type="AlphaFoldDB" id="A0A6I3SZ00"/>
<accession>A0A6I3SZ00</accession>
<evidence type="ECO:0000313" key="5">
    <source>
        <dbReference type="Proteomes" id="UP000622638"/>
    </source>
</evidence>